<reference evidence="1" key="1">
    <citation type="journal article" date="2020" name="Nat. Commun.">
        <title>Large-scale genome sequencing of mycorrhizal fungi provides insights into the early evolution of symbiotic traits.</title>
        <authorList>
            <person name="Miyauchi S."/>
            <person name="Kiss E."/>
            <person name="Kuo A."/>
            <person name="Drula E."/>
            <person name="Kohler A."/>
            <person name="Sanchez-Garcia M."/>
            <person name="Morin E."/>
            <person name="Andreopoulos B."/>
            <person name="Barry K.W."/>
            <person name="Bonito G."/>
            <person name="Buee M."/>
            <person name="Carver A."/>
            <person name="Chen C."/>
            <person name="Cichocki N."/>
            <person name="Clum A."/>
            <person name="Culley D."/>
            <person name="Crous P.W."/>
            <person name="Fauchery L."/>
            <person name="Girlanda M."/>
            <person name="Hayes R.D."/>
            <person name="Keri Z."/>
            <person name="LaButti K."/>
            <person name="Lipzen A."/>
            <person name="Lombard V."/>
            <person name="Magnuson J."/>
            <person name="Maillard F."/>
            <person name="Murat C."/>
            <person name="Nolan M."/>
            <person name="Ohm R.A."/>
            <person name="Pangilinan J."/>
            <person name="Pereira M.F."/>
            <person name="Perotto S."/>
            <person name="Peter M."/>
            <person name="Pfister S."/>
            <person name="Riley R."/>
            <person name="Sitrit Y."/>
            <person name="Stielow J.B."/>
            <person name="Szollosi G."/>
            <person name="Zifcakova L."/>
            <person name="Stursova M."/>
            <person name="Spatafora J.W."/>
            <person name="Tedersoo L."/>
            <person name="Vaario L.M."/>
            <person name="Yamada A."/>
            <person name="Yan M."/>
            <person name="Wang P."/>
            <person name="Xu J."/>
            <person name="Bruns T."/>
            <person name="Baldrian P."/>
            <person name="Vilgalys R."/>
            <person name="Dunand C."/>
            <person name="Henrissat B."/>
            <person name="Grigoriev I.V."/>
            <person name="Hibbett D."/>
            <person name="Nagy L.G."/>
            <person name="Martin F.M."/>
        </authorList>
    </citation>
    <scope>NUCLEOTIDE SEQUENCE</scope>
    <source>
        <strain evidence="1">UP504</strain>
    </source>
</reference>
<organism evidence="1 2">
    <name type="scientific">Hydnum rufescens UP504</name>
    <dbReference type="NCBI Taxonomy" id="1448309"/>
    <lineage>
        <taxon>Eukaryota</taxon>
        <taxon>Fungi</taxon>
        <taxon>Dikarya</taxon>
        <taxon>Basidiomycota</taxon>
        <taxon>Agaricomycotina</taxon>
        <taxon>Agaricomycetes</taxon>
        <taxon>Cantharellales</taxon>
        <taxon>Hydnaceae</taxon>
        <taxon>Hydnum</taxon>
    </lineage>
</organism>
<protein>
    <submittedName>
        <fullName evidence="1">Uncharacterized protein</fullName>
    </submittedName>
</protein>
<dbReference type="EMBL" id="MU128921">
    <property type="protein sequence ID" value="KAF9518846.1"/>
    <property type="molecule type" value="Genomic_DNA"/>
</dbReference>
<gene>
    <name evidence="1" type="ORF">BS47DRAFT_1358506</name>
</gene>
<keyword evidence="2" id="KW-1185">Reference proteome</keyword>
<accession>A0A9P6B729</accession>
<evidence type="ECO:0000313" key="2">
    <source>
        <dbReference type="Proteomes" id="UP000886523"/>
    </source>
</evidence>
<comment type="caution">
    <text evidence="1">The sequence shown here is derived from an EMBL/GenBank/DDBJ whole genome shotgun (WGS) entry which is preliminary data.</text>
</comment>
<name>A0A9P6B729_9AGAM</name>
<dbReference type="AlphaFoldDB" id="A0A9P6B729"/>
<sequence length="365" mass="41625">MSFALASDISAQIAQGFEDIPAATIRGQHDVLYDSWDADLRVEIEDLEGLPLLDDSEKEIRIYNQEGNRVPRREPLFYGDEAPCGVLLNLATCEALFVLEPSMIDEGEEHVYVSVYPQAYLRHIGHMRANCVMRDFRAVIKRINNTITHPEGESDDSDDEIEAEYLSARPAALRGTSFQAYNEMVHRFTDRHGGMDIQQGSLTAAASGRYARDARDVRTAKGRSALVDELLPHERMTEKMELENSPRDLRLEQVYTLDLHCMPEEHRNGRYIYRNIILPLTEAWRSPSLATQLKDHLVVLTPECYPHIYDWVSYPVQAMLSMAWRQVSLQPEHDPKDPKTLPSPYLVEVMTLLERSLAYAYTGSA</sequence>
<evidence type="ECO:0000313" key="1">
    <source>
        <dbReference type="EMBL" id="KAF9518846.1"/>
    </source>
</evidence>
<feature type="non-terminal residue" evidence="1">
    <location>
        <position position="365"/>
    </location>
</feature>
<dbReference type="OrthoDB" id="2804548at2759"/>
<dbReference type="Proteomes" id="UP000886523">
    <property type="component" value="Unassembled WGS sequence"/>
</dbReference>
<proteinExistence type="predicted"/>